<sequence>MIGVNECSQHRCGFKQEGYSHLDVYSSEKSA</sequence>
<evidence type="ECO:0000313" key="1">
    <source>
        <dbReference type="EMBL" id="ACP05954.1"/>
    </source>
</evidence>
<evidence type="ECO:0000313" key="2">
    <source>
        <dbReference type="Proteomes" id="UP000001217"/>
    </source>
</evidence>
<proteinExistence type="predicted"/>
<dbReference type="EMBL" id="CP001233">
    <property type="protein sequence ID" value="ACP05954.1"/>
    <property type="molecule type" value="Genomic_DNA"/>
</dbReference>
<dbReference type="AlphaFoldDB" id="C3LN28"/>
<dbReference type="KEGG" id="vcm:VCM66_1645"/>
<protein>
    <submittedName>
        <fullName evidence="1">Uncharacterized protein</fullName>
    </submittedName>
</protein>
<name>C3LN28_VIBCM</name>
<reference evidence="1 2" key="1">
    <citation type="journal article" date="2008" name="PLoS ONE">
        <title>A recalibrated molecular clock and independent origins for the cholera pandemic clones.</title>
        <authorList>
            <person name="Feng L."/>
            <person name="Reeves P.R."/>
            <person name="Lan R."/>
            <person name="Ren Y."/>
            <person name="Gao C."/>
            <person name="Zhou Z."/>
            <person name="Ren Y."/>
            <person name="Cheng J."/>
            <person name="Wang W."/>
            <person name="Wang J."/>
            <person name="Qian W."/>
            <person name="Li D."/>
            <person name="Wang L."/>
        </authorList>
    </citation>
    <scope>NUCLEOTIDE SEQUENCE [LARGE SCALE GENOMIC DNA]</scope>
    <source>
        <strain evidence="1 2">M66-2</strain>
    </source>
</reference>
<dbReference type="Proteomes" id="UP000001217">
    <property type="component" value="Chromosome I"/>
</dbReference>
<gene>
    <name evidence="1" type="ordered locus">VCM66_1645</name>
</gene>
<accession>C3LN28</accession>
<dbReference type="HOGENOM" id="CLU_3399057_0_0_6"/>
<organism evidence="1 2">
    <name type="scientific">Vibrio cholerae serotype O1 (strain M66-2)</name>
    <dbReference type="NCBI Taxonomy" id="579112"/>
    <lineage>
        <taxon>Bacteria</taxon>
        <taxon>Pseudomonadati</taxon>
        <taxon>Pseudomonadota</taxon>
        <taxon>Gammaproteobacteria</taxon>
        <taxon>Vibrionales</taxon>
        <taxon>Vibrionaceae</taxon>
        <taxon>Vibrio</taxon>
    </lineage>
</organism>